<reference evidence="1 2" key="1">
    <citation type="submission" date="2016-11" db="EMBL/GenBank/DDBJ databases">
        <authorList>
            <person name="Jaros S."/>
            <person name="Januszkiewicz K."/>
            <person name="Wedrychowicz H."/>
        </authorList>
    </citation>
    <scope>NUCLEOTIDE SEQUENCE [LARGE SCALE GENOMIC DNA]</scope>
    <source>
        <strain evidence="1 2">DSM 100565</strain>
    </source>
</reference>
<organism evidence="1 2">
    <name type="scientific">Wenxinia saemankumensis</name>
    <dbReference type="NCBI Taxonomy" id="1447782"/>
    <lineage>
        <taxon>Bacteria</taxon>
        <taxon>Pseudomonadati</taxon>
        <taxon>Pseudomonadota</taxon>
        <taxon>Alphaproteobacteria</taxon>
        <taxon>Rhodobacterales</taxon>
        <taxon>Roseobacteraceae</taxon>
        <taxon>Wenxinia</taxon>
    </lineage>
</organism>
<dbReference type="EMBL" id="FQYO01000009">
    <property type="protein sequence ID" value="SHJ28698.1"/>
    <property type="molecule type" value="Genomic_DNA"/>
</dbReference>
<evidence type="ECO:0000313" key="1">
    <source>
        <dbReference type="EMBL" id="SHJ28698.1"/>
    </source>
</evidence>
<accession>A0A1M6I2M0</accession>
<proteinExistence type="predicted"/>
<name>A0A1M6I2M0_9RHOB</name>
<sequence>MAAPFRAASLAVGTQFRLAGRDATCLQELEDQLLIAWNVYTDPVTGEVTPPTTDMIRMEDVSRFSRSGELEIISLPTPPASAASHQERIALSRPDSGATARALYRQSYNDAVEELVSQGVIPVRGVPPVSPDSLAGVER</sequence>
<gene>
    <name evidence="1" type="ORF">SAMN05444417_3489</name>
</gene>
<evidence type="ECO:0000313" key="2">
    <source>
        <dbReference type="Proteomes" id="UP000184292"/>
    </source>
</evidence>
<dbReference type="AlphaFoldDB" id="A0A1M6I2M0"/>
<keyword evidence="2" id="KW-1185">Reference proteome</keyword>
<protein>
    <submittedName>
        <fullName evidence="1">Uncharacterized protein</fullName>
    </submittedName>
</protein>
<dbReference type="Proteomes" id="UP000184292">
    <property type="component" value="Unassembled WGS sequence"/>
</dbReference>